<dbReference type="EMBL" id="KN821428">
    <property type="protein sequence ID" value="KIJ04888.1"/>
    <property type="molecule type" value="Genomic_DNA"/>
</dbReference>
<reference evidence="3" key="2">
    <citation type="submission" date="2015-01" db="EMBL/GenBank/DDBJ databases">
        <title>Evolutionary Origins and Diversification of the Mycorrhizal Mutualists.</title>
        <authorList>
            <consortium name="DOE Joint Genome Institute"/>
            <consortium name="Mycorrhizal Genomics Consortium"/>
            <person name="Kohler A."/>
            <person name="Kuo A."/>
            <person name="Nagy L.G."/>
            <person name="Floudas D."/>
            <person name="Copeland A."/>
            <person name="Barry K.W."/>
            <person name="Cichocki N."/>
            <person name="Veneault-Fourrey C."/>
            <person name="LaButti K."/>
            <person name="Lindquist E.A."/>
            <person name="Lipzen A."/>
            <person name="Lundell T."/>
            <person name="Morin E."/>
            <person name="Murat C."/>
            <person name="Riley R."/>
            <person name="Ohm R."/>
            <person name="Sun H."/>
            <person name="Tunlid A."/>
            <person name="Henrissat B."/>
            <person name="Grigoriev I.V."/>
            <person name="Hibbett D.S."/>
            <person name="Martin F."/>
        </authorList>
    </citation>
    <scope>NUCLEOTIDE SEQUENCE [LARGE SCALE GENOMIC DNA]</scope>
    <source>
        <strain evidence="3">ATCC 200175</strain>
    </source>
</reference>
<evidence type="ECO:0000313" key="2">
    <source>
        <dbReference type="EMBL" id="KIJ04888.1"/>
    </source>
</evidence>
<name>A0A0C9T0B4_PAXIN</name>
<dbReference type="AlphaFoldDB" id="A0A0C9T0B4"/>
<proteinExistence type="predicted"/>
<feature type="compositionally biased region" description="Polar residues" evidence="1">
    <location>
        <begin position="41"/>
        <end position="65"/>
    </location>
</feature>
<evidence type="ECO:0000313" key="3">
    <source>
        <dbReference type="Proteomes" id="UP000053647"/>
    </source>
</evidence>
<organism evidence="2 3">
    <name type="scientific">Paxillus involutus ATCC 200175</name>
    <dbReference type="NCBI Taxonomy" id="664439"/>
    <lineage>
        <taxon>Eukaryota</taxon>
        <taxon>Fungi</taxon>
        <taxon>Dikarya</taxon>
        <taxon>Basidiomycota</taxon>
        <taxon>Agaricomycotina</taxon>
        <taxon>Agaricomycetes</taxon>
        <taxon>Agaricomycetidae</taxon>
        <taxon>Boletales</taxon>
        <taxon>Paxilineae</taxon>
        <taxon>Paxillaceae</taxon>
        <taxon>Paxillus</taxon>
    </lineage>
</organism>
<feature type="region of interest" description="Disordered" evidence="1">
    <location>
        <begin position="18"/>
        <end position="116"/>
    </location>
</feature>
<keyword evidence="3" id="KW-1185">Reference proteome</keyword>
<dbReference type="HOGENOM" id="CLU_125777_0_0_1"/>
<reference evidence="2 3" key="1">
    <citation type="submission" date="2014-06" db="EMBL/GenBank/DDBJ databases">
        <authorList>
            <consortium name="DOE Joint Genome Institute"/>
            <person name="Kuo A."/>
            <person name="Kohler A."/>
            <person name="Nagy L.G."/>
            <person name="Floudas D."/>
            <person name="Copeland A."/>
            <person name="Barry K.W."/>
            <person name="Cichocki N."/>
            <person name="Veneault-Fourrey C."/>
            <person name="LaButti K."/>
            <person name="Lindquist E.A."/>
            <person name="Lipzen A."/>
            <person name="Lundell T."/>
            <person name="Morin E."/>
            <person name="Murat C."/>
            <person name="Sun H."/>
            <person name="Tunlid A."/>
            <person name="Henrissat B."/>
            <person name="Grigoriev I.V."/>
            <person name="Hibbett D.S."/>
            <person name="Martin F."/>
            <person name="Nordberg H.P."/>
            <person name="Cantor M.N."/>
            <person name="Hua S.X."/>
        </authorList>
    </citation>
    <scope>NUCLEOTIDE SEQUENCE [LARGE SCALE GENOMIC DNA]</scope>
    <source>
        <strain evidence="2 3">ATCC 200175</strain>
    </source>
</reference>
<dbReference type="Proteomes" id="UP000053647">
    <property type="component" value="Unassembled WGS sequence"/>
</dbReference>
<accession>A0A0C9T0B4</accession>
<sequence>MTQSATGQEVKYTTYRVATHAVSTNGNQSTREESKEGVEKQPQTVSQTADIKATDTMNPNTTSIGPATPMGRLYRPPNMLNEGEKGGEEDEKGEWVSGIKTSSSHNDGGDEDVRHAYIIPTLTLPPPYHTLPTPDKR</sequence>
<gene>
    <name evidence="2" type="ORF">PAXINDRAFT_21823</name>
</gene>
<evidence type="ECO:0000256" key="1">
    <source>
        <dbReference type="SAM" id="MobiDB-lite"/>
    </source>
</evidence>
<feature type="compositionally biased region" description="Basic and acidic residues" evidence="1">
    <location>
        <begin position="30"/>
        <end position="39"/>
    </location>
</feature>
<protein>
    <submittedName>
        <fullName evidence="2">Uncharacterized protein</fullName>
    </submittedName>
</protein>